<keyword evidence="2 5" id="KW-0812">Transmembrane</keyword>
<name>A0AAU7VRV3_9MICO</name>
<evidence type="ECO:0000313" key="7">
    <source>
        <dbReference type="EMBL" id="XBX76548.1"/>
    </source>
</evidence>
<feature type="transmembrane region" description="Helical" evidence="5">
    <location>
        <begin position="200"/>
        <end position="218"/>
    </location>
</feature>
<dbReference type="GO" id="GO:0016020">
    <property type="term" value="C:membrane"/>
    <property type="evidence" value="ECO:0007669"/>
    <property type="project" value="UniProtKB-SubCell"/>
</dbReference>
<feature type="transmembrane region" description="Helical" evidence="5">
    <location>
        <begin position="381"/>
        <end position="400"/>
    </location>
</feature>
<feature type="transmembrane region" description="Helical" evidence="5">
    <location>
        <begin position="69"/>
        <end position="86"/>
    </location>
</feature>
<organism evidence="7">
    <name type="scientific">Microbacterium sp. A8/3-1</name>
    <dbReference type="NCBI Taxonomy" id="3160749"/>
    <lineage>
        <taxon>Bacteria</taxon>
        <taxon>Bacillati</taxon>
        <taxon>Actinomycetota</taxon>
        <taxon>Actinomycetes</taxon>
        <taxon>Micrococcales</taxon>
        <taxon>Microbacteriaceae</taxon>
        <taxon>Microbacterium</taxon>
    </lineage>
</organism>
<evidence type="ECO:0000256" key="4">
    <source>
        <dbReference type="ARBA" id="ARBA00023136"/>
    </source>
</evidence>
<evidence type="ECO:0000256" key="5">
    <source>
        <dbReference type="SAM" id="Phobius"/>
    </source>
</evidence>
<feature type="transmembrane region" description="Helical" evidence="5">
    <location>
        <begin position="346"/>
        <end position="369"/>
    </location>
</feature>
<feature type="transmembrane region" description="Helical" evidence="5">
    <location>
        <begin position="225"/>
        <end position="241"/>
    </location>
</feature>
<sequence length="435" mass="47788">MRTDLAVVGATPPSTVARAALPRWPFTAMLALFPLWWALGVAEMAWIPLAGCMVVLMVRRGAIQVPRGFAIWLLFMVLMGASVIGIDTSGRLIGFVYRALLYATITVVFVYVYNAKETLTLRYVLGLMTLFWLWAVLGGFAGVAAPEFAFRTPLSYILPQGLQANELISEMVVRRLTQFNPDSWLALDPRPSAPFLYTNGWGNVYSVTLPMVVAYMTLIRRGKTFWLLLLAIPLSLIPAFLTLNRGMFIGLAVAAAYLFLRFAMAGRLRQVLLLTVIGVVAAVAAIALDVGSKLTDRVETSSSTEDRANLYEETFVRTLQSPLFGYGAPRPSFTDGAPSAGTQGHLWMVMFSHGFPALICFVGALVWMYFATIRGRSTAMLVLHTVQLVILVEVFFYGVLPNGLILTFPVAALAMRELRASRASRTSLSPPPSNR</sequence>
<evidence type="ECO:0000256" key="2">
    <source>
        <dbReference type="ARBA" id="ARBA00022692"/>
    </source>
</evidence>
<keyword evidence="3 5" id="KW-1133">Transmembrane helix</keyword>
<feature type="transmembrane region" description="Helical" evidence="5">
    <location>
        <begin position="247"/>
        <end position="264"/>
    </location>
</feature>
<protein>
    <submittedName>
        <fullName evidence="7">O-antigen ligase family protein</fullName>
    </submittedName>
</protein>
<feature type="transmembrane region" description="Helical" evidence="5">
    <location>
        <begin position="35"/>
        <end position="57"/>
    </location>
</feature>
<keyword evidence="4 5" id="KW-0472">Membrane</keyword>
<feature type="transmembrane region" description="Helical" evidence="5">
    <location>
        <begin position="271"/>
        <end position="288"/>
    </location>
</feature>
<evidence type="ECO:0000256" key="3">
    <source>
        <dbReference type="ARBA" id="ARBA00022989"/>
    </source>
</evidence>
<proteinExistence type="predicted"/>
<keyword evidence="7" id="KW-0436">Ligase</keyword>
<dbReference type="RefSeq" id="WP_282214720.1">
    <property type="nucleotide sequence ID" value="NZ_CP158357.1"/>
</dbReference>
<comment type="subcellular location">
    <subcellularLocation>
        <location evidence="1">Membrane</location>
        <topology evidence="1">Multi-pass membrane protein</topology>
    </subcellularLocation>
</comment>
<evidence type="ECO:0000256" key="1">
    <source>
        <dbReference type="ARBA" id="ARBA00004141"/>
    </source>
</evidence>
<accession>A0AAU7VRV3</accession>
<dbReference type="EMBL" id="CP158357">
    <property type="protein sequence ID" value="XBX76548.1"/>
    <property type="molecule type" value="Genomic_DNA"/>
</dbReference>
<dbReference type="InterPro" id="IPR007016">
    <property type="entry name" value="O-antigen_ligase-rel_domated"/>
</dbReference>
<feature type="transmembrane region" description="Helical" evidence="5">
    <location>
        <begin position="92"/>
        <end position="112"/>
    </location>
</feature>
<feature type="transmembrane region" description="Helical" evidence="5">
    <location>
        <begin position="124"/>
        <end position="145"/>
    </location>
</feature>
<dbReference type="Pfam" id="PF04932">
    <property type="entry name" value="Wzy_C"/>
    <property type="match status" value="1"/>
</dbReference>
<reference evidence="7" key="1">
    <citation type="submission" date="2024-06" db="EMBL/GenBank/DDBJ databases">
        <title>Draft genome sequence of Microbacterium sp. strain A8/3-1, isolated from Oxytropis tragacanthoides Fisch. ex DC. Root nodules in the Altai region of Russia.</title>
        <authorList>
            <person name="Sazanova A."/>
            <person name="Guro P."/>
            <person name="Kuznetsova I."/>
            <person name="Belimov A."/>
            <person name="Safronova V."/>
        </authorList>
    </citation>
    <scope>NUCLEOTIDE SEQUENCE</scope>
    <source>
        <strain evidence="7">A8/3-1</strain>
    </source>
</reference>
<gene>
    <name evidence="7" type="ORF">ABS642_11545</name>
</gene>
<feature type="domain" description="O-antigen ligase-related" evidence="6">
    <location>
        <begin position="234"/>
        <end position="361"/>
    </location>
</feature>
<dbReference type="AlphaFoldDB" id="A0AAU7VRV3"/>
<dbReference type="GO" id="GO:0016874">
    <property type="term" value="F:ligase activity"/>
    <property type="evidence" value="ECO:0007669"/>
    <property type="project" value="UniProtKB-KW"/>
</dbReference>
<evidence type="ECO:0000259" key="6">
    <source>
        <dbReference type="Pfam" id="PF04932"/>
    </source>
</evidence>